<comment type="caution">
    <text evidence="3">The sequence shown here is derived from an EMBL/GenBank/DDBJ whole genome shotgun (WGS) entry which is preliminary data.</text>
</comment>
<gene>
    <name evidence="3" type="ORF">FQ377_02605</name>
</gene>
<dbReference type="EMBL" id="VSLD01000001">
    <property type="protein sequence ID" value="TYD00757.1"/>
    <property type="molecule type" value="Genomic_DNA"/>
</dbReference>
<keyword evidence="4" id="KW-1185">Reference proteome</keyword>
<keyword evidence="2" id="KW-0472">Membrane</keyword>
<name>A0A5D0XWX5_9MICC</name>
<protein>
    <submittedName>
        <fullName evidence="3">Uncharacterized protein</fullName>
    </submittedName>
</protein>
<evidence type="ECO:0000313" key="4">
    <source>
        <dbReference type="Proteomes" id="UP000323410"/>
    </source>
</evidence>
<feature type="transmembrane region" description="Helical" evidence="2">
    <location>
        <begin position="62"/>
        <end position="89"/>
    </location>
</feature>
<organism evidence="3 4">
    <name type="scientific">Arthrobacter echini</name>
    <dbReference type="NCBI Taxonomy" id="1529066"/>
    <lineage>
        <taxon>Bacteria</taxon>
        <taxon>Bacillati</taxon>
        <taxon>Actinomycetota</taxon>
        <taxon>Actinomycetes</taxon>
        <taxon>Micrococcales</taxon>
        <taxon>Micrococcaceae</taxon>
        <taxon>Arthrobacter</taxon>
    </lineage>
</organism>
<reference evidence="3 4" key="1">
    <citation type="submission" date="2019-08" db="EMBL/GenBank/DDBJ databases">
        <title>Genone of Arthrobacter echini P9.</title>
        <authorList>
            <person name="Bowman J.P."/>
        </authorList>
    </citation>
    <scope>NUCLEOTIDE SEQUENCE [LARGE SCALE GENOMIC DNA]</scope>
    <source>
        <strain evidence="3 4">P9</strain>
    </source>
</reference>
<evidence type="ECO:0000256" key="2">
    <source>
        <dbReference type="SAM" id="Phobius"/>
    </source>
</evidence>
<proteinExistence type="predicted"/>
<evidence type="ECO:0000313" key="3">
    <source>
        <dbReference type="EMBL" id="TYD00757.1"/>
    </source>
</evidence>
<dbReference type="Proteomes" id="UP000323410">
    <property type="component" value="Unassembled WGS sequence"/>
</dbReference>
<evidence type="ECO:0000256" key="1">
    <source>
        <dbReference type="SAM" id="MobiDB-lite"/>
    </source>
</evidence>
<accession>A0A5D0XWX5</accession>
<keyword evidence="2" id="KW-1133">Transmembrane helix</keyword>
<sequence length="90" mass="9324">MSDRHPDPGNSNAGNPDPEDNNITGLEPGGGVPPGETPPAEASTTWEQNHTEDKPQSKGVTAVWIGVVGLIVLLVLIFIVGNIVGLFGLT</sequence>
<dbReference type="AlphaFoldDB" id="A0A5D0XWX5"/>
<dbReference type="Pfam" id="PF20088">
    <property type="entry name" value="DUF6480"/>
    <property type="match status" value="1"/>
</dbReference>
<keyword evidence="2" id="KW-0812">Transmembrane</keyword>
<feature type="region of interest" description="Disordered" evidence="1">
    <location>
        <begin position="1"/>
        <end position="58"/>
    </location>
</feature>
<dbReference type="InterPro" id="IPR045512">
    <property type="entry name" value="DUF6480"/>
</dbReference>